<reference evidence="1 2" key="1">
    <citation type="journal article" date="2020" name="Nature">
        <title>Six reference-quality genomes reveal evolution of bat adaptations.</title>
        <authorList>
            <person name="Jebb D."/>
            <person name="Huang Z."/>
            <person name="Pippel M."/>
            <person name="Hughes G.M."/>
            <person name="Lavrichenko K."/>
            <person name="Devanna P."/>
            <person name="Winkler S."/>
            <person name="Jermiin L.S."/>
            <person name="Skirmuntt E.C."/>
            <person name="Katzourakis A."/>
            <person name="Burkitt-Gray L."/>
            <person name="Ray D.A."/>
            <person name="Sullivan K.A.M."/>
            <person name="Roscito J.G."/>
            <person name="Kirilenko B.M."/>
            <person name="Davalos L.M."/>
            <person name="Corthals A.P."/>
            <person name="Power M.L."/>
            <person name="Jones G."/>
            <person name="Ransome R.D."/>
            <person name="Dechmann D.K.N."/>
            <person name="Locatelli A.G."/>
            <person name="Puechmaille S.J."/>
            <person name="Fedrigo O."/>
            <person name="Jarvis E.D."/>
            <person name="Hiller M."/>
            <person name="Vernes S.C."/>
            <person name="Myers E.W."/>
            <person name="Teeling E.C."/>
        </authorList>
    </citation>
    <scope>NUCLEOTIDE SEQUENCE [LARGE SCALE GENOMIC DNA]</scope>
    <source>
        <strain evidence="1">MRouAeg1</strain>
        <tissue evidence="1">Muscle</tissue>
    </source>
</reference>
<proteinExistence type="predicted"/>
<keyword evidence="2" id="KW-1185">Reference proteome</keyword>
<dbReference type="EMBL" id="JACASE010000002">
    <property type="protein sequence ID" value="KAF6496170.1"/>
    <property type="molecule type" value="Genomic_DNA"/>
</dbReference>
<accession>A0A7J8JI69</accession>
<gene>
    <name evidence="1" type="ORF">HJG63_010398</name>
</gene>
<evidence type="ECO:0000313" key="1">
    <source>
        <dbReference type="EMBL" id="KAF6496170.1"/>
    </source>
</evidence>
<sequence length="127" mass="13808">MCLPTVLPAPGLDPTWSSLPDPTACPSLPPLEHFRLVVPHTGVCRGHPARSQRVVLQEAISVTSSIIKSGKLPIAPASTGFRSSLSIVRALENCSFTPSCLVSLRPFYDTVVRWFRASSGEHMQTRK</sequence>
<dbReference type="Proteomes" id="UP000593571">
    <property type="component" value="Unassembled WGS sequence"/>
</dbReference>
<organism evidence="1 2">
    <name type="scientific">Rousettus aegyptiacus</name>
    <name type="common">Egyptian fruit bat</name>
    <name type="synonym">Pteropus aegyptiacus</name>
    <dbReference type="NCBI Taxonomy" id="9407"/>
    <lineage>
        <taxon>Eukaryota</taxon>
        <taxon>Metazoa</taxon>
        <taxon>Chordata</taxon>
        <taxon>Craniata</taxon>
        <taxon>Vertebrata</taxon>
        <taxon>Euteleostomi</taxon>
        <taxon>Mammalia</taxon>
        <taxon>Eutheria</taxon>
        <taxon>Laurasiatheria</taxon>
        <taxon>Chiroptera</taxon>
        <taxon>Yinpterochiroptera</taxon>
        <taxon>Pteropodoidea</taxon>
        <taxon>Pteropodidae</taxon>
        <taxon>Rousettinae</taxon>
        <taxon>Rousettus</taxon>
    </lineage>
</organism>
<protein>
    <submittedName>
        <fullName evidence="1">Uncharacterized protein</fullName>
    </submittedName>
</protein>
<comment type="caution">
    <text evidence="1">The sequence shown here is derived from an EMBL/GenBank/DDBJ whole genome shotgun (WGS) entry which is preliminary data.</text>
</comment>
<evidence type="ECO:0000313" key="2">
    <source>
        <dbReference type="Proteomes" id="UP000593571"/>
    </source>
</evidence>
<name>A0A7J8JI69_ROUAE</name>
<dbReference type="AlphaFoldDB" id="A0A7J8JI69"/>